<gene>
    <name evidence="10" type="ORF">cyc_03182</name>
</gene>
<evidence type="ECO:0000256" key="1">
    <source>
        <dbReference type="ARBA" id="ARBA00005797"/>
    </source>
</evidence>
<dbReference type="InterPro" id="IPR027370">
    <property type="entry name" value="Znf-RING_euk"/>
</dbReference>
<dbReference type="VEuPathDB" id="ToxoDB:cyc_03182"/>
<feature type="domain" description="RING-type" evidence="9">
    <location>
        <begin position="233"/>
        <end position="271"/>
    </location>
</feature>
<dbReference type="PANTHER" id="PTHR23327:SF51">
    <property type="entry name" value="TRANSCRIPTIONAL REGULATOR OF YEAST FORM ADHERENCE 3"/>
    <property type="match status" value="1"/>
</dbReference>
<dbReference type="EMBL" id="JROU02000188">
    <property type="protein sequence ID" value="OEH80119.1"/>
    <property type="molecule type" value="Genomic_DNA"/>
</dbReference>
<feature type="compositionally biased region" description="Polar residues" evidence="7">
    <location>
        <begin position="84"/>
        <end position="97"/>
    </location>
</feature>
<keyword evidence="4 6" id="KW-0863">Zinc-finger</keyword>
<feature type="region of interest" description="Disordered" evidence="7">
    <location>
        <begin position="180"/>
        <end position="208"/>
    </location>
</feature>
<dbReference type="SMART" id="SM00240">
    <property type="entry name" value="FHA"/>
    <property type="match status" value="2"/>
</dbReference>
<reference evidence="10 11" key="1">
    <citation type="journal article" date="2016" name="BMC Genomics">
        <title>Comparative genomics reveals Cyclospora cayetanensis possesses coccidia-like metabolism and invasion components but unique surface antigens.</title>
        <authorList>
            <person name="Liu S."/>
            <person name="Wang L."/>
            <person name="Zheng H."/>
            <person name="Xu Z."/>
            <person name="Roellig D.M."/>
            <person name="Li N."/>
            <person name="Frace M.A."/>
            <person name="Tang K."/>
            <person name="Arrowood M.J."/>
            <person name="Moss D.M."/>
            <person name="Zhang L."/>
            <person name="Feng Y."/>
            <person name="Xiao L."/>
        </authorList>
    </citation>
    <scope>NUCLEOTIDE SEQUENCE [LARGE SCALE GENOMIC DNA]</scope>
    <source>
        <strain evidence="10 11">CHN_HEN01</strain>
    </source>
</reference>
<feature type="compositionally biased region" description="Low complexity" evidence="7">
    <location>
        <begin position="98"/>
        <end position="145"/>
    </location>
</feature>
<dbReference type="PROSITE" id="PS00518">
    <property type="entry name" value="ZF_RING_1"/>
    <property type="match status" value="1"/>
</dbReference>
<evidence type="ECO:0000256" key="5">
    <source>
        <dbReference type="ARBA" id="ARBA00022833"/>
    </source>
</evidence>
<dbReference type="InterPro" id="IPR000253">
    <property type="entry name" value="FHA_dom"/>
</dbReference>
<dbReference type="SMART" id="SM00184">
    <property type="entry name" value="RING"/>
    <property type="match status" value="1"/>
</dbReference>
<dbReference type="PROSITE" id="PS50089">
    <property type="entry name" value="ZF_RING_2"/>
    <property type="match status" value="1"/>
</dbReference>
<keyword evidence="3" id="KW-0479">Metal-binding</keyword>
<feature type="compositionally biased region" description="Low complexity" evidence="7">
    <location>
        <begin position="56"/>
        <end position="71"/>
    </location>
</feature>
<dbReference type="InterPro" id="IPR017907">
    <property type="entry name" value="Znf_RING_CS"/>
</dbReference>
<dbReference type="Gene3D" id="2.60.200.20">
    <property type="match status" value="2"/>
</dbReference>
<dbReference type="Pfam" id="PF00498">
    <property type="entry name" value="FHA"/>
    <property type="match status" value="2"/>
</dbReference>
<protein>
    <recommendedName>
        <fullName evidence="2">E3 ubiquitin-protein ligase CHFR</fullName>
    </recommendedName>
</protein>
<comment type="caution">
    <text evidence="10">The sequence shown here is derived from an EMBL/GenBank/DDBJ whole genome shotgun (WGS) entry which is preliminary data.</text>
</comment>
<dbReference type="PANTHER" id="PTHR23327">
    <property type="entry name" value="RING FINGER PROTEIN 127"/>
    <property type="match status" value="1"/>
</dbReference>
<dbReference type="Proteomes" id="UP000095192">
    <property type="component" value="Unassembled WGS sequence"/>
</dbReference>
<dbReference type="SUPFAM" id="SSF49879">
    <property type="entry name" value="SMAD/FHA domain"/>
    <property type="match status" value="2"/>
</dbReference>
<evidence type="ECO:0000256" key="2">
    <source>
        <dbReference type="ARBA" id="ARBA00017908"/>
    </source>
</evidence>
<evidence type="ECO:0000259" key="9">
    <source>
        <dbReference type="PROSITE" id="PS50089"/>
    </source>
</evidence>
<dbReference type="InterPro" id="IPR001841">
    <property type="entry name" value="Znf_RING"/>
</dbReference>
<evidence type="ECO:0000313" key="11">
    <source>
        <dbReference type="Proteomes" id="UP000095192"/>
    </source>
</evidence>
<dbReference type="VEuPathDB" id="ToxoDB:LOC34619920"/>
<evidence type="ECO:0000259" key="8">
    <source>
        <dbReference type="PROSITE" id="PS50006"/>
    </source>
</evidence>
<keyword evidence="11" id="KW-1185">Reference proteome</keyword>
<name>A0A1D3D9K1_9EIME</name>
<feature type="region of interest" description="Disordered" evidence="7">
    <location>
        <begin position="1028"/>
        <end position="1066"/>
    </location>
</feature>
<feature type="region of interest" description="Disordered" evidence="7">
    <location>
        <begin position="30"/>
        <end position="165"/>
    </location>
</feature>
<dbReference type="InterPro" id="IPR008984">
    <property type="entry name" value="SMAD_FHA_dom_sf"/>
</dbReference>
<dbReference type="AlphaFoldDB" id="A0A1D3D9K1"/>
<organism evidence="10 11">
    <name type="scientific">Cyclospora cayetanensis</name>
    <dbReference type="NCBI Taxonomy" id="88456"/>
    <lineage>
        <taxon>Eukaryota</taxon>
        <taxon>Sar</taxon>
        <taxon>Alveolata</taxon>
        <taxon>Apicomplexa</taxon>
        <taxon>Conoidasida</taxon>
        <taxon>Coccidia</taxon>
        <taxon>Eucoccidiorida</taxon>
        <taxon>Eimeriorina</taxon>
        <taxon>Eimeriidae</taxon>
        <taxon>Cyclospora</taxon>
    </lineage>
</organism>
<feature type="region of interest" description="Disordered" evidence="7">
    <location>
        <begin position="616"/>
        <end position="676"/>
    </location>
</feature>
<dbReference type="SUPFAM" id="SSF57850">
    <property type="entry name" value="RING/U-box"/>
    <property type="match status" value="1"/>
</dbReference>
<sequence>MDGQWNEGPQAAQLPPEKCSPMLSAAFAAAAATLHSQQRERASTSPGPDVLPPPEAEASPAAAATTGAEEAAPPPASARRTRLTEGNSLQWQQARIFSSSGEEANSGSSMAASGPSAPPSVSAEVASGGIQETPSESELSPSGLEAAKVETRQTTPSAEGVPTAVMSPCRDSAAALLGGSHRRVAAPSPSSDSRGKEGPPFLNSSSNSNNSNFFAPEAAGLELSSAIARELTCPICLDLFKLPVTVMCGHSFCRYCIGHKKLSRKACPLCRQDIGCSFAVNTVLCNLLASFTARFQHQQQRGFSASPRSSSSLLPLPVHCAVDETWWAEHCVKARVAAPLALRLLLPDVAEESELLLDDLVACVLDAFDRKRLWTEQRWCFTLRDAETFSRMVGYDHNNKEATRERLHRWVESYVSALPSVCCRRELGEASASSLRFVVRIIGDRVHRIEGQQSLPWDLGRHQHSLLHVPHSSVSLSHLLFFREKRDSSLRIVDLGSTIGTMAKVCGVRALQSGDLIHIAVHECPYLLCQWNKARNQVEGSVLLPHPDAALFQQASVFSPHEEEEVFPDLQGEGENHWASRTPYTEEEQEMAFEGAGRWPPGLSCGVWRGREVESSAEDEAAAEGSLQIRNRSGNGAPETPQRMDCSLPTPTGVPTEDDSGGLQTPKQPSEADSEMLEPVDSFLRLKILANGRNEEREIWVDPRGVVLGRGPHGSTASLRKISVTTSNGYVSRQHCLVYYDGREPAQRRWMLKDMSTLGTFIRLKPMEPYPCSIQPRKMRRGNPRRKSLMHRWVPKTGAPTPKSAPPPEHLHINQQLPRLHTSFPVFLPWNRTVIQEAQHLPNAVSSVQDLMRRQIFRADMEPLRHPTAFDALGVSGQPEIMELDRPLSPNGAAESQTLTWPGIMPQEALNEHNAALPAAIEHLGAPGPEGPLDFSRMPLHAFTSVTVPLSGGPPNQPTPAAHVTSHDGVFRTWRHLHGRGRRPPRGNRALLATESGMNMMEHLVLPDNPVESPSGSSPIRECLYPARTQSTGTAGERNRASSGASPDARASHHGSGRFAGHVGSPVGVEQRAPAVVERPLVQREPSDLQWRQQAIRSLAHERYEGLGHRSLRSAHYMQQEGSSGSAALCAENPMAFMAFLEETTVSAREAGTQSLPPSQARP</sequence>
<feature type="domain" description="FHA" evidence="8">
    <location>
        <begin position="706"/>
        <end position="767"/>
    </location>
</feature>
<keyword evidence="5" id="KW-0862">Zinc</keyword>
<proteinExistence type="inferred from homology"/>
<evidence type="ECO:0000256" key="3">
    <source>
        <dbReference type="ARBA" id="ARBA00022723"/>
    </source>
</evidence>
<dbReference type="InParanoid" id="A0A1D3D9K1"/>
<dbReference type="InterPro" id="IPR013083">
    <property type="entry name" value="Znf_RING/FYVE/PHD"/>
</dbReference>
<accession>A0A1D3D9K1</accession>
<dbReference type="PROSITE" id="PS50006">
    <property type="entry name" value="FHA_DOMAIN"/>
    <property type="match status" value="1"/>
</dbReference>
<evidence type="ECO:0000256" key="7">
    <source>
        <dbReference type="SAM" id="MobiDB-lite"/>
    </source>
</evidence>
<dbReference type="Pfam" id="PF13445">
    <property type="entry name" value="zf-RING_UBOX"/>
    <property type="match status" value="1"/>
</dbReference>
<dbReference type="CDD" id="cd00060">
    <property type="entry name" value="FHA"/>
    <property type="match status" value="2"/>
</dbReference>
<evidence type="ECO:0000256" key="4">
    <source>
        <dbReference type="ARBA" id="ARBA00022771"/>
    </source>
</evidence>
<comment type="similarity">
    <text evidence="1">Belongs to the CHFR family.</text>
</comment>
<evidence type="ECO:0000313" key="10">
    <source>
        <dbReference type="EMBL" id="OEH80119.1"/>
    </source>
</evidence>
<dbReference type="Gene3D" id="3.30.40.10">
    <property type="entry name" value="Zinc/RING finger domain, C3HC4 (zinc finger)"/>
    <property type="match status" value="1"/>
</dbReference>
<evidence type="ECO:0000256" key="6">
    <source>
        <dbReference type="PROSITE-ProRule" id="PRU00175"/>
    </source>
</evidence>
<dbReference type="GO" id="GO:0008270">
    <property type="term" value="F:zinc ion binding"/>
    <property type="evidence" value="ECO:0007669"/>
    <property type="project" value="UniProtKB-KW"/>
</dbReference>